<dbReference type="InterPro" id="IPR000192">
    <property type="entry name" value="Aminotrans_V_dom"/>
</dbReference>
<dbReference type="OrthoDB" id="513408at2"/>
<evidence type="ECO:0000313" key="3">
    <source>
        <dbReference type="EMBL" id="RAW00975.1"/>
    </source>
</evidence>
<keyword evidence="4" id="KW-1185">Reference proteome</keyword>
<keyword evidence="3" id="KW-0808">Transferase</keyword>
<dbReference type="InterPro" id="IPR015421">
    <property type="entry name" value="PyrdxlP-dep_Trfase_major"/>
</dbReference>
<dbReference type="RefSeq" id="WP_112747131.1">
    <property type="nucleotide sequence ID" value="NZ_QMFY01000005.1"/>
</dbReference>
<dbReference type="GO" id="GO:0008483">
    <property type="term" value="F:transaminase activity"/>
    <property type="evidence" value="ECO:0007669"/>
    <property type="project" value="UniProtKB-KW"/>
</dbReference>
<feature type="domain" description="Aminotransferase class V" evidence="2">
    <location>
        <begin position="13"/>
        <end position="337"/>
    </location>
</feature>
<dbReference type="Proteomes" id="UP000251889">
    <property type="component" value="Unassembled WGS sequence"/>
</dbReference>
<dbReference type="EMBL" id="QMFY01000005">
    <property type="protein sequence ID" value="RAW00975.1"/>
    <property type="molecule type" value="Genomic_DNA"/>
</dbReference>
<dbReference type="InterPro" id="IPR015422">
    <property type="entry name" value="PyrdxlP-dep_Trfase_small"/>
</dbReference>
<evidence type="ECO:0000313" key="4">
    <source>
        <dbReference type="Proteomes" id="UP000251889"/>
    </source>
</evidence>
<dbReference type="Pfam" id="PF00266">
    <property type="entry name" value="Aminotran_5"/>
    <property type="match status" value="1"/>
</dbReference>
<evidence type="ECO:0000259" key="2">
    <source>
        <dbReference type="Pfam" id="PF00266"/>
    </source>
</evidence>
<protein>
    <submittedName>
        <fullName evidence="3">Aminotransferase</fullName>
    </submittedName>
</protein>
<accession>A0A364Y277</accession>
<proteinExistence type="predicted"/>
<evidence type="ECO:0000256" key="1">
    <source>
        <dbReference type="ARBA" id="ARBA00022898"/>
    </source>
</evidence>
<keyword evidence="1" id="KW-0663">Pyridoxal phosphate</keyword>
<comment type="caution">
    <text evidence="3">The sequence shown here is derived from an EMBL/GenBank/DDBJ whole genome shotgun (WGS) entry which is preliminary data.</text>
</comment>
<organism evidence="3 4">
    <name type="scientific">Pseudochryseolinea flava</name>
    <dbReference type="NCBI Taxonomy" id="2059302"/>
    <lineage>
        <taxon>Bacteria</taxon>
        <taxon>Pseudomonadati</taxon>
        <taxon>Bacteroidota</taxon>
        <taxon>Cytophagia</taxon>
        <taxon>Cytophagales</taxon>
        <taxon>Fulvivirgaceae</taxon>
        <taxon>Pseudochryseolinea</taxon>
    </lineage>
</organism>
<dbReference type="SUPFAM" id="SSF53383">
    <property type="entry name" value="PLP-dependent transferases"/>
    <property type="match status" value="1"/>
</dbReference>
<dbReference type="Gene3D" id="3.90.1150.10">
    <property type="entry name" value="Aspartate Aminotransferase, domain 1"/>
    <property type="match status" value="1"/>
</dbReference>
<dbReference type="AlphaFoldDB" id="A0A364Y277"/>
<reference evidence="3 4" key="1">
    <citation type="submission" date="2018-06" db="EMBL/GenBank/DDBJ databases">
        <title>Chryseolinea flavus sp. nov., a member of the phylum Bacteroidetes isolated from soil.</title>
        <authorList>
            <person name="Li Y."/>
            <person name="Wang J."/>
        </authorList>
    </citation>
    <scope>NUCLEOTIDE SEQUENCE [LARGE SCALE GENOMIC DNA]</scope>
    <source>
        <strain evidence="3 4">SDU1-6</strain>
    </source>
</reference>
<dbReference type="PANTHER" id="PTHR43586">
    <property type="entry name" value="CYSTEINE DESULFURASE"/>
    <property type="match status" value="1"/>
</dbReference>
<name>A0A364Y277_9BACT</name>
<dbReference type="Gene3D" id="3.40.640.10">
    <property type="entry name" value="Type I PLP-dependent aspartate aminotransferase-like (Major domain)"/>
    <property type="match status" value="1"/>
</dbReference>
<sequence>MHDHFELDPSVTYLNCASMSPMLKSVREASMAALELRANPWRMTKDDWFADSEVLRNDVATVFKTTGDNIAFAPSASYGMALAAKNMNFKAGKTIVVLDKQFPSNVYTWEHLVRQYDLKIVRVRKQDDKSLTESILDAIHDQVVLVAIPNCHWMDGSWIDVEKVSQRVKSVHALLVLDLSQSLGALPIDIEKVDPDFAVAAGYKWMLGPYGLGYMYIAPRWQHVWEPLEYSWLPRYKSEDFSKLTDYTELFKNGARKFDCGEYPMLSIRPMAVAAVKQIVSWGVDSIQSYTKSLTLIVNQYNESNGVATREHVGHIVGIPFGKRDPNAVKKILSAQKLT</sequence>
<gene>
    <name evidence="3" type="ORF">DQQ10_12100</name>
</gene>
<dbReference type="PANTHER" id="PTHR43586:SF15">
    <property type="entry name" value="BLR3095 PROTEIN"/>
    <property type="match status" value="1"/>
</dbReference>
<keyword evidence="3" id="KW-0032">Aminotransferase</keyword>
<dbReference type="InterPro" id="IPR015424">
    <property type="entry name" value="PyrdxlP-dep_Trfase"/>
</dbReference>